<dbReference type="Pfam" id="PF07238">
    <property type="entry name" value="PilZ"/>
    <property type="match status" value="1"/>
</dbReference>
<feature type="domain" description="PilZ" evidence="1">
    <location>
        <begin position="106"/>
        <end position="179"/>
    </location>
</feature>
<dbReference type="Proteomes" id="UP001549145">
    <property type="component" value="Unassembled WGS sequence"/>
</dbReference>
<accession>A0ABV2KZR3</accession>
<organism evidence="2 3">
    <name type="scientific">Methylobacterium goesingense</name>
    <dbReference type="NCBI Taxonomy" id="243690"/>
    <lineage>
        <taxon>Bacteria</taxon>
        <taxon>Pseudomonadati</taxon>
        <taxon>Pseudomonadota</taxon>
        <taxon>Alphaproteobacteria</taxon>
        <taxon>Hyphomicrobiales</taxon>
        <taxon>Methylobacteriaceae</taxon>
        <taxon>Methylobacterium</taxon>
    </lineage>
</organism>
<evidence type="ECO:0000313" key="2">
    <source>
        <dbReference type="EMBL" id="MET3691062.1"/>
    </source>
</evidence>
<keyword evidence="3" id="KW-1185">Reference proteome</keyword>
<dbReference type="EMBL" id="JBEPMM010000001">
    <property type="protein sequence ID" value="MET3691062.1"/>
    <property type="molecule type" value="Genomic_DNA"/>
</dbReference>
<dbReference type="RefSeq" id="WP_238277980.1">
    <property type="nucleotide sequence ID" value="NZ_BPQL01000027.1"/>
</dbReference>
<sequence>MDDPLNGNHTRLILPALCWSRYRPDFYAVTTDLSVAGLRFRAASIPGLGETLTCSLRHAGTLEVLVVHCNKAAFVARVTRADVAIPVMVRRLLDLAEDQDSDPTPRRVHPRFVPDRPDILVTTASGVQVPGRLINVSASGAALQVDIRLEPGMQITLGRTPATVARRFEDGIGAAFLEPLARENIGPHVSL</sequence>
<gene>
    <name evidence="2" type="ORF">ABID43_000581</name>
</gene>
<proteinExistence type="predicted"/>
<name>A0ABV2KZR3_9HYPH</name>
<evidence type="ECO:0000313" key="3">
    <source>
        <dbReference type="Proteomes" id="UP001549145"/>
    </source>
</evidence>
<dbReference type="InterPro" id="IPR009875">
    <property type="entry name" value="PilZ_domain"/>
</dbReference>
<evidence type="ECO:0000259" key="1">
    <source>
        <dbReference type="Pfam" id="PF07238"/>
    </source>
</evidence>
<comment type="caution">
    <text evidence="2">The sequence shown here is derived from an EMBL/GenBank/DDBJ whole genome shotgun (WGS) entry which is preliminary data.</text>
</comment>
<reference evidence="2 3" key="1">
    <citation type="submission" date="2024-06" db="EMBL/GenBank/DDBJ databases">
        <title>Genomic Encyclopedia of Type Strains, Phase IV (KMG-IV): sequencing the most valuable type-strain genomes for metagenomic binning, comparative biology and taxonomic classification.</title>
        <authorList>
            <person name="Goeker M."/>
        </authorList>
    </citation>
    <scope>NUCLEOTIDE SEQUENCE [LARGE SCALE GENOMIC DNA]</scope>
    <source>
        <strain evidence="2 3">DSM 21331</strain>
    </source>
</reference>
<protein>
    <recommendedName>
        <fullName evidence="1">PilZ domain-containing protein</fullName>
    </recommendedName>
</protein>
<dbReference type="SUPFAM" id="SSF141371">
    <property type="entry name" value="PilZ domain-like"/>
    <property type="match status" value="1"/>
</dbReference>